<dbReference type="RefSeq" id="XP_069209235.1">
    <property type="nucleotide sequence ID" value="XM_069351817.1"/>
</dbReference>
<dbReference type="InterPro" id="IPR048661">
    <property type="entry name" value="CPL1-like"/>
</dbReference>
<dbReference type="EMBL" id="JBBXJM010000003">
    <property type="protein sequence ID" value="KAL1409291.1"/>
    <property type="molecule type" value="Genomic_DNA"/>
</dbReference>
<comment type="caution">
    <text evidence="2">The sequence shown here is derived from an EMBL/GenBank/DDBJ whole genome shotgun (WGS) entry which is preliminary data.</text>
</comment>
<dbReference type="Pfam" id="PF21671">
    <property type="entry name" value="CPL1-like"/>
    <property type="match status" value="1"/>
</dbReference>
<evidence type="ECO:0000313" key="3">
    <source>
        <dbReference type="Proteomes" id="UP001565368"/>
    </source>
</evidence>
<feature type="domain" description="Protein CPL1-like" evidence="1">
    <location>
        <begin position="205"/>
        <end position="254"/>
    </location>
</feature>
<reference evidence="2 3" key="1">
    <citation type="submission" date="2023-08" db="EMBL/GenBank/DDBJ databases">
        <title>Annotated Genome Sequence of Vanrija albida AlHP1.</title>
        <authorList>
            <person name="Herzog R."/>
        </authorList>
    </citation>
    <scope>NUCLEOTIDE SEQUENCE [LARGE SCALE GENOMIC DNA]</scope>
    <source>
        <strain evidence="2 3">AlHP1</strain>
    </source>
</reference>
<organism evidence="2 3">
    <name type="scientific">Vanrija albida</name>
    <dbReference type="NCBI Taxonomy" id="181172"/>
    <lineage>
        <taxon>Eukaryota</taxon>
        <taxon>Fungi</taxon>
        <taxon>Dikarya</taxon>
        <taxon>Basidiomycota</taxon>
        <taxon>Agaricomycotina</taxon>
        <taxon>Tremellomycetes</taxon>
        <taxon>Trichosporonales</taxon>
        <taxon>Trichosporonaceae</taxon>
        <taxon>Vanrija</taxon>
    </lineage>
</organism>
<evidence type="ECO:0000259" key="1">
    <source>
        <dbReference type="Pfam" id="PF21671"/>
    </source>
</evidence>
<dbReference type="Proteomes" id="UP001565368">
    <property type="component" value="Unassembled WGS sequence"/>
</dbReference>
<evidence type="ECO:0000313" key="2">
    <source>
        <dbReference type="EMBL" id="KAL1409291.1"/>
    </source>
</evidence>
<protein>
    <recommendedName>
        <fullName evidence="1">Protein CPL1-like domain-containing protein</fullName>
    </recommendedName>
</protein>
<sequence length="256" mass="27537">MAGCYSAATPQSTVQNGPFTFLGCSSTCRTQSNRYFFYNPDTQGCVCALTTWSNPSALLQGSLTAGCSPGNQSPPGCQSCPFNSWQYWDSETSFVTGLSTCYNQPNINIGLGSYNVISNPGQCFVQCAFSVYAYMYANIVFNQWNCFCSNDNLVNSGAPSVGCQQGSLFAAASGFQRRKRIDPATNTYCPGTLSACRASDSSEGYECLDTRSELESCGGCVNGYYDNSTHASGFNCDLLSTHSQQYSCVDGTCQPY</sequence>
<name>A0ABR3Q4B2_9TREE</name>
<keyword evidence="3" id="KW-1185">Reference proteome</keyword>
<proteinExistence type="predicted"/>
<dbReference type="GeneID" id="95984313"/>
<accession>A0ABR3Q4B2</accession>
<gene>
    <name evidence="2" type="ORF">Q8F55_003270</name>
</gene>